<dbReference type="AlphaFoldDB" id="A0A6J4QVE4"/>
<feature type="transmembrane region" description="Helical" evidence="2">
    <location>
        <begin position="502"/>
        <end position="523"/>
    </location>
</feature>
<dbReference type="CDD" id="cd05121">
    <property type="entry name" value="ABC1_ADCK3-like"/>
    <property type="match status" value="1"/>
</dbReference>
<dbReference type="PROSITE" id="PS50011">
    <property type="entry name" value="PROTEIN_KINASE_DOM"/>
    <property type="match status" value="1"/>
</dbReference>
<keyword evidence="2" id="KW-0472">Membrane</keyword>
<dbReference type="PANTHER" id="PTHR10566:SF113">
    <property type="entry name" value="PROTEIN ACTIVITY OF BC1 COMPLEX KINASE 7, CHLOROPLASTIC"/>
    <property type="match status" value="1"/>
</dbReference>
<proteinExistence type="inferred from homology"/>
<keyword evidence="2" id="KW-0812">Transmembrane</keyword>
<evidence type="ECO:0000256" key="2">
    <source>
        <dbReference type="SAM" id="Phobius"/>
    </source>
</evidence>
<feature type="domain" description="Protein kinase" evidence="3">
    <location>
        <begin position="129"/>
        <end position="444"/>
    </location>
</feature>
<dbReference type="EMBL" id="CADCVE010000037">
    <property type="protein sequence ID" value="CAA9453252.1"/>
    <property type="molecule type" value="Genomic_DNA"/>
</dbReference>
<evidence type="ECO:0000313" key="4">
    <source>
        <dbReference type="EMBL" id="CAA9453252.1"/>
    </source>
</evidence>
<organism evidence="4">
    <name type="scientific">uncultured Rubrobacteraceae bacterium</name>
    <dbReference type="NCBI Taxonomy" id="349277"/>
    <lineage>
        <taxon>Bacteria</taxon>
        <taxon>Bacillati</taxon>
        <taxon>Actinomycetota</taxon>
        <taxon>Rubrobacteria</taxon>
        <taxon>Rubrobacterales</taxon>
        <taxon>Rubrobacteraceae</taxon>
        <taxon>environmental samples</taxon>
    </lineage>
</organism>
<reference evidence="4" key="1">
    <citation type="submission" date="2020-02" db="EMBL/GenBank/DDBJ databases">
        <authorList>
            <person name="Meier V. D."/>
        </authorList>
    </citation>
    <scope>NUCLEOTIDE SEQUENCE</scope>
    <source>
        <strain evidence="4">AVDCRST_MAG28</strain>
    </source>
</reference>
<dbReference type="InterPro" id="IPR050154">
    <property type="entry name" value="UbiB_kinase"/>
</dbReference>
<protein>
    <submittedName>
        <fullName evidence="4">ABC1 family protein</fullName>
    </submittedName>
</protein>
<sequence length="561" mass="62289">MMGASGDGAGSYSGGRRENLVRFSQIGRVLVRHGFGFVFDVRRGRRERRGYEELLAPNFGIRLRRALDDLGPTFVKFGQLLSTRSDIIPEGILLELQKLQDTVAPIPLDVARAVIQRELGVPTEELFAAFDPVPLGSASIGQVYKARLHSGEQVAVKVQRPDAPRRVEADLALMRDFASLLDARFKDRIFIDVRELVAEFEGVIRRELDYEAEAMNARRFAANFKGTLVKIPGIHADLSTKKVFTMEFIEGTRFHDIRPLLLPPAERRHVATMGAGAIFKMAFEDGFFHGDPHPGNLILTPQGELALLDFGMVGFMSRGDIEALSRLFIAVIARDAAATLRGLEALGVRYAPEVRGALVQELREFLYKYSGLSVGEVTLGEALGELISLVRRYRLSMPPVFPLLTKALVTAEALSRTIDPTINVYEVARPYASRLLRERYEPGFLLERSQERALEYARYVEDYPEQIRQLLTELEDGELEIKFNHDGLDELGGEMDVLANRLVFAVVTGALLIGSSLLGAFATGGPEVPYLGVPVIAFTGFTLALVMATILLVVIFRSRRL</sequence>
<dbReference type="Gene3D" id="1.10.510.10">
    <property type="entry name" value="Transferase(Phosphotransferase) domain 1"/>
    <property type="match status" value="1"/>
</dbReference>
<dbReference type="InterPro" id="IPR000719">
    <property type="entry name" value="Prot_kinase_dom"/>
</dbReference>
<dbReference type="InterPro" id="IPR004147">
    <property type="entry name" value="ABC1_dom"/>
</dbReference>
<accession>A0A6J4QVE4</accession>
<dbReference type="SMART" id="SM00220">
    <property type="entry name" value="S_TKc"/>
    <property type="match status" value="1"/>
</dbReference>
<name>A0A6J4QVE4_9ACTN</name>
<keyword evidence="2" id="KW-1133">Transmembrane helix</keyword>
<comment type="similarity">
    <text evidence="1">Belongs to the protein kinase superfamily. ADCK protein kinase family.</text>
</comment>
<dbReference type="GO" id="GO:0004672">
    <property type="term" value="F:protein kinase activity"/>
    <property type="evidence" value="ECO:0007669"/>
    <property type="project" value="InterPro"/>
</dbReference>
<evidence type="ECO:0000259" key="3">
    <source>
        <dbReference type="PROSITE" id="PS50011"/>
    </source>
</evidence>
<feature type="transmembrane region" description="Helical" evidence="2">
    <location>
        <begin position="535"/>
        <end position="556"/>
    </location>
</feature>
<dbReference type="GO" id="GO:0005524">
    <property type="term" value="F:ATP binding"/>
    <property type="evidence" value="ECO:0007669"/>
    <property type="project" value="InterPro"/>
</dbReference>
<evidence type="ECO:0000256" key="1">
    <source>
        <dbReference type="ARBA" id="ARBA00009670"/>
    </source>
</evidence>
<gene>
    <name evidence="4" type="ORF">AVDCRST_MAG28-2031</name>
</gene>
<dbReference type="InterPro" id="IPR011009">
    <property type="entry name" value="Kinase-like_dom_sf"/>
</dbReference>
<dbReference type="SUPFAM" id="SSF56112">
    <property type="entry name" value="Protein kinase-like (PK-like)"/>
    <property type="match status" value="1"/>
</dbReference>
<dbReference type="Pfam" id="PF03109">
    <property type="entry name" value="ABC1"/>
    <property type="match status" value="1"/>
</dbReference>
<dbReference type="PANTHER" id="PTHR10566">
    <property type="entry name" value="CHAPERONE-ACTIVITY OF BC1 COMPLEX CABC1 -RELATED"/>
    <property type="match status" value="1"/>
</dbReference>